<dbReference type="AlphaFoldDB" id="L8WK49"/>
<protein>
    <recommendedName>
        <fullName evidence="4">Secreted protein</fullName>
    </recommendedName>
</protein>
<dbReference type="EMBL" id="AFRT01002809">
    <property type="protein sequence ID" value="ELU37188.1"/>
    <property type="molecule type" value="Genomic_DNA"/>
</dbReference>
<proteinExistence type="predicted"/>
<keyword evidence="3" id="KW-1185">Reference proteome</keyword>
<dbReference type="Proteomes" id="UP000011668">
    <property type="component" value="Unassembled WGS sequence"/>
</dbReference>
<dbReference type="HOGENOM" id="CLU_2851287_0_0_1"/>
<comment type="caution">
    <text evidence="2">The sequence shown here is derived from an EMBL/GenBank/DDBJ whole genome shotgun (WGS) entry which is preliminary data.</text>
</comment>
<evidence type="ECO:0000313" key="3">
    <source>
        <dbReference type="Proteomes" id="UP000011668"/>
    </source>
</evidence>
<dbReference type="STRING" id="983506.L8WK49"/>
<name>L8WK49_THACA</name>
<evidence type="ECO:0000313" key="2">
    <source>
        <dbReference type="EMBL" id="ELU37188.1"/>
    </source>
</evidence>
<keyword evidence="1" id="KW-0732">Signal</keyword>
<accession>L8WK49</accession>
<feature type="chain" id="PRO_5003996924" description="Secreted protein" evidence="1">
    <location>
        <begin position="22"/>
        <end position="65"/>
    </location>
</feature>
<evidence type="ECO:0000256" key="1">
    <source>
        <dbReference type="SAM" id="SignalP"/>
    </source>
</evidence>
<reference evidence="2 3" key="1">
    <citation type="journal article" date="2013" name="Nat. Commun.">
        <title>The evolution and pathogenic mechanisms of the rice sheath blight pathogen.</title>
        <authorList>
            <person name="Zheng A."/>
            <person name="Lin R."/>
            <person name="Xu L."/>
            <person name="Qin P."/>
            <person name="Tang C."/>
            <person name="Ai P."/>
            <person name="Zhang D."/>
            <person name="Liu Y."/>
            <person name="Sun Z."/>
            <person name="Feng H."/>
            <person name="Wang Y."/>
            <person name="Chen Y."/>
            <person name="Liang X."/>
            <person name="Fu R."/>
            <person name="Li Q."/>
            <person name="Zhang J."/>
            <person name="Yu X."/>
            <person name="Xie Z."/>
            <person name="Ding L."/>
            <person name="Guan P."/>
            <person name="Tang J."/>
            <person name="Liang Y."/>
            <person name="Wang S."/>
            <person name="Deng Q."/>
            <person name="Li S."/>
            <person name="Zhu J."/>
            <person name="Wang L."/>
            <person name="Liu H."/>
            <person name="Li P."/>
        </authorList>
    </citation>
    <scope>NUCLEOTIDE SEQUENCE [LARGE SCALE GENOMIC DNA]</scope>
    <source>
        <strain evidence="3">AG-1 IA</strain>
    </source>
</reference>
<organism evidence="2 3">
    <name type="scientific">Thanatephorus cucumeris (strain AG1-IA)</name>
    <name type="common">Rice sheath blight fungus</name>
    <name type="synonym">Rhizoctonia solani</name>
    <dbReference type="NCBI Taxonomy" id="983506"/>
    <lineage>
        <taxon>Eukaryota</taxon>
        <taxon>Fungi</taxon>
        <taxon>Dikarya</taxon>
        <taxon>Basidiomycota</taxon>
        <taxon>Agaricomycotina</taxon>
        <taxon>Agaricomycetes</taxon>
        <taxon>Cantharellales</taxon>
        <taxon>Ceratobasidiaceae</taxon>
        <taxon>Rhizoctonia</taxon>
        <taxon>Rhizoctonia solani AG-1</taxon>
    </lineage>
</organism>
<feature type="signal peptide" evidence="1">
    <location>
        <begin position="1"/>
        <end position="21"/>
    </location>
</feature>
<evidence type="ECO:0008006" key="4">
    <source>
        <dbReference type="Google" id="ProtNLM"/>
    </source>
</evidence>
<sequence>MYELALTGPACLLIGILRTGAACTAKVAHRHAAVRSKVRIMAALIRGPRVQVKSLRRFKDGSYTV</sequence>
<gene>
    <name evidence="2" type="ORF">AG1IA_08781</name>
</gene>